<feature type="transmembrane region" description="Helical" evidence="5">
    <location>
        <begin position="6"/>
        <end position="26"/>
    </location>
</feature>
<evidence type="ECO:0000313" key="7">
    <source>
        <dbReference type="EMBL" id="MBC5993370.1"/>
    </source>
</evidence>
<dbReference type="InterPro" id="IPR036249">
    <property type="entry name" value="Thioredoxin-like_sf"/>
</dbReference>
<gene>
    <name evidence="7" type="ORF">H8S84_11035</name>
</gene>
<keyword evidence="2 3" id="KW-0186">Copper</keyword>
<dbReference type="PROSITE" id="PS51352">
    <property type="entry name" value="THIOREDOXIN_2"/>
    <property type="match status" value="1"/>
</dbReference>
<accession>A0A923SNN4</accession>
<dbReference type="CDD" id="cd02968">
    <property type="entry name" value="SCO"/>
    <property type="match status" value="1"/>
</dbReference>
<organism evidence="7 8">
    <name type="scientific">Pontibacter cellulosilyticus</name>
    <dbReference type="NCBI Taxonomy" id="1720253"/>
    <lineage>
        <taxon>Bacteria</taxon>
        <taxon>Pseudomonadati</taxon>
        <taxon>Bacteroidota</taxon>
        <taxon>Cytophagia</taxon>
        <taxon>Cytophagales</taxon>
        <taxon>Hymenobacteraceae</taxon>
        <taxon>Pontibacter</taxon>
    </lineage>
</organism>
<dbReference type="Gene3D" id="3.40.30.10">
    <property type="entry name" value="Glutaredoxin"/>
    <property type="match status" value="1"/>
</dbReference>
<proteinExistence type="inferred from homology"/>
<dbReference type="PANTHER" id="PTHR12151:SF25">
    <property type="entry name" value="LINALOOL DEHYDRATASE_ISOMERASE DOMAIN-CONTAINING PROTEIN"/>
    <property type="match status" value="1"/>
</dbReference>
<keyword evidence="5" id="KW-0472">Membrane</keyword>
<evidence type="ECO:0000256" key="5">
    <source>
        <dbReference type="SAM" id="Phobius"/>
    </source>
</evidence>
<feature type="domain" description="Thioredoxin" evidence="6">
    <location>
        <begin position="53"/>
        <end position="217"/>
    </location>
</feature>
<evidence type="ECO:0000259" key="6">
    <source>
        <dbReference type="PROSITE" id="PS51352"/>
    </source>
</evidence>
<dbReference type="EMBL" id="JACRVF010000003">
    <property type="protein sequence ID" value="MBC5993370.1"/>
    <property type="molecule type" value="Genomic_DNA"/>
</dbReference>
<dbReference type="Pfam" id="PF02630">
    <property type="entry name" value="SCO1-SenC"/>
    <property type="match status" value="1"/>
</dbReference>
<comment type="caution">
    <text evidence="7">The sequence shown here is derived from an EMBL/GenBank/DDBJ whole genome shotgun (WGS) entry which is preliminary data.</text>
</comment>
<reference evidence="7" key="1">
    <citation type="submission" date="2020-08" db="EMBL/GenBank/DDBJ databases">
        <title>Pontibacter sp. SD6 16S ribosomal RNA gene Genome sequencing and assembly.</title>
        <authorList>
            <person name="Kang M."/>
        </authorList>
    </citation>
    <scope>NUCLEOTIDE SEQUENCE</scope>
    <source>
        <strain evidence="7">SD6</strain>
    </source>
</reference>
<keyword evidence="5" id="KW-0812">Transmembrane</keyword>
<evidence type="ECO:0000256" key="1">
    <source>
        <dbReference type="ARBA" id="ARBA00010996"/>
    </source>
</evidence>
<dbReference type="InterPro" id="IPR013766">
    <property type="entry name" value="Thioredoxin_domain"/>
</dbReference>
<feature type="binding site" evidence="3">
    <location>
        <position position="180"/>
    </location>
    <ligand>
        <name>Cu cation</name>
        <dbReference type="ChEBI" id="CHEBI:23378"/>
    </ligand>
</feature>
<evidence type="ECO:0000256" key="2">
    <source>
        <dbReference type="ARBA" id="ARBA00023008"/>
    </source>
</evidence>
<evidence type="ECO:0000256" key="3">
    <source>
        <dbReference type="PIRSR" id="PIRSR603782-1"/>
    </source>
</evidence>
<keyword evidence="5" id="KW-1133">Transmembrane helix</keyword>
<evidence type="ECO:0000313" key="8">
    <source>
        <dbReference type="Proteomes" id="UP000603640"/>
    </source>
</evidence>
<dbReference type="InterPro" id="IPR003782">
    <property type="entry name" value="SCO1/SenC"/>
</dbReference>
<name>A0A923SNN4_9BACT</name>
<dbReference type="GO" id="GO:0046872">
    <property type="term" value="F:metal ion binding"/>
    <property type="evidence" value="ECO:0007669"/>
    <property type="project" value="UniProtKB-KW"/>
</dbReference>
<dbReference type="SUPFAM" id="SSF52833">
    <property type="entry name" value="Thioredoxin-like"/>
    <property type="match status" value="1"/>
</dbReference>
<feature type="disulfide bond" description="Redox-active" evidence="4">
    <location>
        <begin position="92"/>
        <end position="96"/>
    </location>
</feature>
<keyword evidence="4" id="KW-1015">Disulfide bond</keyword>
<dbReference type="PANTHER" id="PTHR12151">
    <property type="entry name" value="ELECTRON TRANSPORT PROTIN SCO1/SENC FAMILY MEMBER"/>
    <property type="match status" value="1"/>
</dbReference>
<dbReference type="Proteomes" id="UP000603640">
    <property type="component" value="Unassembled WGS sequence"/>
</dbReference>
<dbReference type="RefSeq" id="WP_187067402.1">
    <property type="nucleotide sequence ID" value="NZ_JACRVF010000003.1"/>
</dbReference>
<comment type="similarity">
    <text evidence="1">Belongs to the SCO1/2 family.</text>
</comment>
<keyword evidence="8" id="KW-1185">Reference proteome</keyword>
<dbReference type="AlphaFoldDB" id="A0A923SNN4"/>
<feature type="binding site" evidence="3">
    <location>
        <position position="96"/>
    </location>
    <ligand>
        <name>Cu cation</name>
        <dbReference type="ChEBI" id="CHEBI:23378"/>
    </ligand>
</feature>
<sequence>MSNIKALVLGLLLLVPIFVFIFITTFGEHHFSLRTYFPVVDDAGEVVYDAKGDTIFRRIPDFTLTTQEGETFEKSEELKDDIYVVDFFFATCPGICKKMSSQLTRVQEAYRDNPNIKLVSITVNPEHDSAAVLKNYADQYNANPEKWYFLTGPREKIYSLASEAFFLPVQQVPGQQEFIHSEKFMLVDKEQRVRGIYDGTDYEDVDRLVIEINVLLDEYSKRK</sequence>
<protein>
    <submittedName>
        <fullName evidence="7">SCO family protein</fullName>
    </submittedName>
</protein>
<keyword evidence="3" id="KW-0479">Metal-binding</keyword>
<feature type="binding site" evidence="3">
    <location>
        <position position="92"/>
    </location>
    <ligand>
        <name>Cu cation</name>
        <dbReference type="ChEBI" id="CHEBI:23378"/>
    </ligand>
</feature>
<evidence type="ECO:0000256" key="4">
    <source>
        <dbReference type="PIRSR" id="PIRSR603782-2"/>
    </source>
</evidence>